<dbReference type="InterPro" id="IPR019587">
    <property type="entry name" value="Polyketide_cyclase/dehydratase"/>
</dbReference>
<dbReference type="InterPro" id="IPR023393">
    <property type="entry name" value="START-like_dom_sf"/>
</dbReference>
<dbReference type="Gene3D" id="3.30.530.20">
    <property type="match status" value="1"/>
</dbReference>
<protein>
    <submittedName>
        <fullName evidence="1">Polyketide cyclase / dehydrase and lipid transport</fullName>
    </submittedName>
</protein>
<dbReference type="CDD" id="cd07812">
    <property type="entry name" value="SRPBCC"/>
    <property type="match status" value="1"/>
</dbReference>
<dbReference type="Proteomes" id="UP000199207">
    <property type="component" value="Unassembled WGS sequence"/>
</dbReference>
<dbReference type="Pfam" id="PF10604">
    <property type="entry name" value="Polyketide_cyc2"/>
    <property type="match status" value="1"/>
</dbReference>
<dbReference type="STRING" id="910347.SAMN05421773_101706"/>
<name>A0A1I1FJN7_9ACTN</name>
<dbReference type="RefSeq" id="WP_245833775.1">
    <property type="nucleotide sequence ID" value="NZ_FOLM01000001.1"/>
</dbReference>
<dbReference type="EMBL" id="FOLM01000001">
    <property type="protein sequence ID" value="SFB97888.1"/>
    <property type="molecule type" value="Genomic_DNA"/>
</dbReference>
<keyword evidence="2" id="KW-1185">Reference proteome</keyword>
<accession>A0A1I1FJN7</accession>
<evidence type="ECO:0000313" key="1">
    <source>
        <dbReference type="EMBL" id="SFB97888.1"/>
    </source>
</evidence>
<gene>
    <name evidence="1" type="ORF">SAMN05421773_101706</name>
</gene>
<reference evidence="1 2" key="1">
    <citation type="submission" date="2016-10" db="EMBL/GenBank/DDBJ databases">
        <authorList>
            <person name="de Groot N.N."/>
        </authorList>
    </citation>
    <scope>NUCLEOTIDE SEQUENCE [LARGE SCALE GENOMIC DNA]</scope>
    <source>
        <strain evidence="1 2">CGMCC 4.5739</strain>
    </source>
</reference>
<sequence length="184" mass="20746">MTGIPQQTDGPTTFLARAEIRIDATPEQVYDTVSDLGRSGEWSPECTGGTWVHGEPRTVGAIFRGDNLRSREVVAWAPVIRGEWHTESEVLEAVPGRVFRWCVLNSARGRQESVWSFEIEPEADGGCRLIHHYRLGRLTEGLAKIFESGLDEEGRKRFVADWNAKLVEDVRQTVERIKVVVEKS</sequence>
<dbReference type="AlphaFoldDB" id="A0A1I1FJN7"/>
<proteinExistence type="predicted"/>
<organism evidence="1 2">
    <name type="scientific">Streptomyces aidingensis</name>
    <dbReference type="NCBI Taxonomy" id="910347"/>
    <lineage>
        <taxon>Bacteria</taxon>
        <taxon>Bacillati</taxon>
        <taxon>Actinomycetota</taxon>
        <taxon>Actinomycetes</taxon>
        <taxon>Kitasatosporales</taxon>
        <taxon>Streptomycetaceae</taxon>
        <taxon>Streptomyces</taxon>
    </lineage>
</organism>
<evidence type="ECO:0000313" key="2">
    <source>
        <dbReference type="Proteomes" id="UP000199207"/>
    </source>
</evidence>
<dbReference type="SUPFAM" id="SSF55961">
    <property type="entry name" value="Bet v1-like"/>
    <property type="match status" value="1"/>
</dbReference>